<dbReference type="RefSeq" id="WP_149266952.1">
    <property type="nucleotide sequence ID" value="NZ_VFJB01000007.1"/>
</dbReference>
<reference evidence="1 2" key="1">
    <citation type="submission" date="2019-06" db="EMBL/GenBank/DDBJ databases">
        <title>Genomic insights into carbon and energy metabolism of Deferribacter autotrophicus revealed new metabolic traits in the phylum Deferribacteres.</title>
        <authorList>
            <person name="Slobodkin A.I."/>
            <person name="Slobodkina G.B."/>
            <person name="Allioux M."/>
            <person name="Alain K."/>
            <person name="Jebbar M."/>
            <person name="Shadrin V."/>
            <person name="Kublanov I.V."/>
            <person name="Toshchakov S.V."/>
            <person name="Bonch-Osmolovskaya E.A."/>
        </authorList>
    </citation>
    <scope>NUCLEOTIDE SEQUENCE [LARGE SCALE GENOMIC DNA]</scope>
    <source>
        <strain evidence="1 2">SL50</strain>
    </source>
</reference>
<dbReference type="AlphaFoldDB" id="A0A5A8F128"/>
<proteinExistence type="predicted"/>
<accession>A0A5A8F128</accession>
<dbReference type="EMBL" id="VFJB01000007">
    <property type="protein sequence ID" value="KAA0257571.1"/>
    <property type="molecule type" value="Genomic_DNA"/>
</dbReference>
<protein>
    <submittedName>
        <fullName evidence="1">Uncharacterized protein</fullName>
    </submittedName>
</protein>
<organism evidence="1 2">
    <name type="scientific">Deferribacter autotrophicus</name>
    <dbReference type="NCBI Taxonomy" id="500465"/>
    <lineage>
        <taxon>Bacteria</taxon>
        <taxon>Pseudomonadati</taxon>
        <taxon>Deferribacterota</taxon>
        <taxon>Deferribacteres</taxon>
        <taxon>Deferribacterales</taxon>
        <taxon>Deferribacteraceae</taxon>
        <taxon>Deferribacter</taxon>
    </lineage>
</organism>
<keyword evidence="2" id="KW-1185">Reference proteome</keyword>
<evidence type="ECO:0000313" key="1">
    <source>
        <dbReference type="EMBL" id="KAA0257571.1"/>
    </source>
</evidence>
<sequence>MLPGDDVRLKIKNHNIKHLSESVQKFYNGPSCEIIIDNKENLDEIINLFKYLISENKNDFV</sequence>
<name>A0A5A8F128_9BACT</name>
<comment type="caution">
    <text evidence="1">The sequence shown here is derived from an EMBL/GenBank/DDBJ whole genome shotgun (WGS) entry which is preliminary data.</text>
</comment>
<gene>
    <name evidence="1" type="ORF">FHQ18_09530</name>
</gene>
<dbReference type="Proteomes" id="UP000322876">
    <property type="component" value="Unassembled WGS sequence"/>
</dbReference>
<evidence type="ECO:0000313" key="2">
    <source>
        <dbReference type="Proteomes" id="UP000322876"/>
    </source>
</evidence>